<comment type="caution">
    <text evidence="1">The sequence shown here is derived from an EMBL/GenBank/DDBJ whole genome shotgun (WGS) entry which is preliminary data.</text>
</comment>
<evidence type="ECO:0000313" key="2">
    <source>
        <dbReference type="Proteomes" id="UP001056120"/>
    </source>
</evidence>
<reference evidence="2" key="1">
    <citation type="journal article" date="2022" name="Mol. Ecol. Resour.">
        <title>The genomes of chicory, endive, great burdock and yacon provide insights into Asteraceae palaeo-polyploidization history and plant inulin production.</title>
        <authorList>
            <person name="Fan W."/>
            <person name="Wang S."/>
            <person name="Wang H."/>
            <person name="Wang A."/>
            <person name="Jiang F."/>
            <person name="Liu H."/>
            <person name="Zhao H."/>
            <person name="Xu D."/>
            <person name="Zhang Y."/>
        </authorList>
    </citation>
    <scope>NUCLEOTIDE SEQUENCE [LARGE SCALE GENOMIC DNA]</scope>
    <source>
        <strain evidence="2">cv. Yunnan</strain>
    </source>
</reference>
<proteinExistence type="predicted"/>
<dbReference type="EMBL" id="CM042018">
    <property type="protein sequence ID" value="KAI3828460.1"/>
    <property type="molecule type" value="Genomic_DNA"/>
</dbReference>
<keyword evidence="2" id="KW-1185">Reference proteome</keyword>
<organism evidence="1 2">
    <name type="scientific">Smallanthus sonchifolius</name>
    <dbReference type="NCBI Taxonomy" id="185202"/>
    <lineage>
        <taxon>Eukaryota</taxon>
        <taxon>Viridiplantae</taxon>
        <taxon>Streptophyta</taxon>
        <taxon>Embryophyta</taxon>
        <taxon>Tracheophyta</taxon>
        <taxon>Spermatophyta</taxon>
        <taxon>Magnoliopsida</taxon>
        <taxon>eudicotyledons</taxon>
        <taxon>Gunneridae</taxon>
        <taxon>Pentapetalae</taxon>
        <taxon>asterids</taxon>
        <taxon>campanulids</taxon>
        <taxon>Asterales</taxon>
        <taxon>Asteraceae</taxon>
        <taxon>Asteroideae</taxon>
        <taxon>Heliantheae alliance</taxon>
        <taxon>Millerieae</taxon>
        <taxon>Smallanthus</taxon>
    </lineage>
</organism>
<sequence>MANLSKTQHTDLSYKNFTGILPSQVSCFRNLVIVDLSRNQFTGTIHPSFGSMTNLTLLDLSTNQLNGSIPKELSNMQKLETLNLGDNKLDGPIPSSFGLLRNLKLLNLSMNNINGPIPLEIAYLNLQKIDVNHNNLVGLIHPEFGMVSRLFYLDFSSNQLSGNVSFKKPCNFQHLDLSINLMTGTISGLSACSYLEYLDISSNDFVGETLKVSDFPNLVFSNLSQNHLTGIVHGHSLRKKLTLYLSIFIPVIVGICFFVLGYVCYYRPKAFTKKILIEAKDHELAYSMVVTEKCDVYSFGVVALEIIVGKHPGELLSSLNLSTGQETSLEDVLVPQLPHPSDKKIQLDISRVYQVAWACILKDPKSRPTMRIVSQELSR</sequence>
<protein>
    <submittedName>
        <fullName evidence="1">Uncharacterized protein</fullName>
    </submittedName>
</protein>
<accession>A0ACB9K8C5</accession>
<evidence type="ECO:0000313" key="1">
    <source>
        <dbReference type="EMBL" id="KAI3828460.1"/>
    </source>
</evidence>
<dbReference type="Proteomes" id="UP001056120">
    <property type="component" value="Linkage Group LG01"/>
</dbReference>
<gene>
    <name evidence="1" type="ORF">L1987_02561</name>
</gene>
<name>A0ACB9K8C5_9ASTR</name>
<reference evidence="1 2" key="2">
    <citation type="journal article" date="2022" name="Mol. Ecol. Resour.">
        <title>The genomes of chicory, endive, great burdock and yacon provide insights into Asteraceae paleo-polyploidization history and plant inulin production.</title>
        <authorList>
            <person name="Fan W."/>
            <person name="Wang S."/>
            <person name="Wang H."/>
            <person name="Wang A."/>
            <person name="Jiang F."/>
            <person name="Liu H."/>
            <person name="Zhao H."/>
            <person name="Xu D."/>
            <person name="Zhang Y."/>
        </authorList>
    </citation>
    <scope>NUCLEOTIDE SEQUENCE [LARGE SCALE GENOMIC DNA]</scope>
    <source>
        <strain evidence="2">cv. Yunnan</strain>
        <tissue evidence="1">Leaves</tissue>
    </source>
</reference>